<dbReference type="SMART" id="SM00861">
    <property type="entry name" value="Transket_pyr"/>
    <property type="match status" value="1"/>
</dbReference>
<dbReference type="InterPro" id="IPR005475">
    <property type="entry name" value="Transketolase-like_Pyr-bd"/>
</dbReference>
<dbReference type="InterPro" id="IPR009014">
    <property type="entry name" value="Transketo_C/PFOR_II"/>
</dbReference>
<dbReference type="SUPFAM" id="SSF52518">
    <property type="entry name" value="Thiamin diphosphate-binding fold (THDP-binding)"/>
    <property type="match status" value="1"/>
</dbReference>
<dbReference type="GO" id="GO:0000287">
    <property type="term" value="F:magnesium ion binding"/>
    <property type="evidence" value="ECO:0007669"/>
    <property type="project" value="UniProtKB-ARBA"/>
</dbReference>
<dbReference type="Gene3D" id="3.40.50.920">
    <property type="match status" value="1"/>
</dbReference>
<accession>A0A239NPB0</accession>
<evidence type="ECO:0000256" key="3">
    <source>
        <dbReference type="ARBA" id="ARBA00016138"/>
    </source>
</evidence>
<dbReference type="OrthoDB" id="3512513at2"/>
<keyword evidence="5 7" id="KW-0786">Thiamine pyrophosphate</keyword>
<gene>
    <name evidence="9" type="ORF">SAMN05216252_14123</name>
</gene>
<dbReference type="EC" id="1.2.4.1" evidence="2 7"/>
<evidence type="ECO:0000256" key="4">
    <source>
        <dbReference type="ARBA" id="ARBA00023002"/>
    </source>
</evidence>
<evidence type="ECO:0000256" key="6">
    <source>
        <dbReference type="ARBA" id="ARBA00023317"/>
    </source>
</evidence>
<dbReference type="InterPro" id="IPR027110">
    <property type="entry name" value="PDHB_mito-type"/>
</dbReference>
<reference evidence="9 10" key="1">
    <citation type="submission" date="2017-06" db="EMBL/GenBank/DDBJ databases">
        <authorList>
            <person name="Kim H.J."/>
            <person name="Triplett B.A."/>
        </authorList>
    </citation>
    <scope>NUCLEOTIDE SEQUENCE [LARGE SCALE GENOMIC DNA]</scope>
    <source>
        <strain evidence="9 10">CGMCC 4.1858</strain>
    </source>
</reference>
<evidence type="ECO:0000259" key="8">
    <source>
        <dbReference type="SMART" id="SM00861"/>
    </source>
</evidence>
<sequence length="342" mass="37475">MGQLVSIHERVSENLNRALHSAIGADKQLYLLGEDVCDPYGGAFKVTRGLSSSYPERVLSTPLSEASITGVAGGIALSGGKAIVEMMFADFAALAFDSILNFASKSVAMYGVRLPMHMVLRAPSGGGRGYGPTHSQSLHKHFIGIPHLSLFELSPLHDNHDVLEKMLTRGEPCIFFEDKTLYTRRMYRDGQIDDIFGFDYIDEEQNFARISIDGYQKSDVVLIAAGGMVERCLQAARDLFIEHEISCQIIVASRIFPIDPDPLVPILSTAGLVCVVEESTAGGTWGSEVAHALYERMWDELPGRIELVHSKNSIIPTAAHLEKDVVVQTADIYRSVRSALHA</sequence>
<dbReference type="Gene3D" id="3.40.50.970">
    <property type="match status" value="1"/>
</dbReference>
<feature type="domain" description="Transketolase-like pyrimidine-binding" evidence="8">
    <location>
        <begin position="9"/>
        <end position="184"/>
    </location>
</feature>
<dbReference type="InterPro" id="IPR029061">
    <property type="entry name" value="THDP-binding"/>
</dbReference>
<dbReference type="AlphaFoldDB" id="A0A239NPB0"/>
<dbReference type="PANTHER" id="PTHR11624:SF96">
    <property type="entry name" value="PYRUVATE DEHYDROGENASE E1 COMPONENT SUBUNIT BETA, MITOCHONDRIAL"/>
    <property type="match status" value="1"/>
</dbReference>
<protein>
    <recommendedName>
        <fullName evidence="3 7">Pyruvate dehydrogenase E1 component subunit beta</fullName>
        <ecNumber evidence="2 7">1.2.4.1</ecNumber>
    </recommendedName>
</protein>
<proteinExistence type="predicted"/>
<keyword evidence="10" id="KW-1185">Reference proteome</keyword>
<comment type="cofactor">
    <cofactor evidence="1 7">
        <name>thiamine diphosphate</name>
        <dbReference type="ChEBI" id="CHEBI:58937"/>
    </cofactor>
</comment>
<dbReference type="SUPFAM" id="SSF52922">
    <property type="entry name" value="TK C-terminal domain-like"/>
    <property type="match status" value="1"/>
</dbReference>
<organism evidence="9 10">
    <name type="scientific">Actinacidiphila glaucinigra</name>
    <dbReference type="NCBI Taxonomy" id="235986"/>
    <lineage>
        <taxon>Bacteria</taxon>
        <taxon>Bacillati</taxon>
        <taxon>Actinomycetota</taxon>
        <taxon>Actinomycetes</taxon>
        <taxon>Kitasatosporales</taxon>
        <taxon>Streptomycetaceae</taxon>
        <taxon>Actinacidiphila</taxon>
    </lineage>
</organism>
<comment type="function">
    <text evidence="7">The pyruvate dehydrogenase complex catalyzes the overall conversion of pyruvate to acetyl-CoA and CO2.</text>
</comment>
<dbReference type="Pfam" id="PF02779">
    <property type="entry name" value="Transket_pyr"/>
    <property type="match status" value="1"/>
</dbReference>
<dbReference type="GO" id="GO:0004739">
    <property type="term" value="F:pyruvate dehydrogenase (acetyl-transferring) activity"/>
    <property type="evidence" value="ECO:0007669"/>
    <property type="project" value="UniProtKB-UniRule"/>
</dbReference>
<name>A0A239NPB0_9ACTN</name>
<evidence type="ECO:0000313" key="10">
    <source>
        <dbReference type="Proteomes" id="UP000198280"/>
    </source>
</evidence>
<dbReference type="Proteomes" id="UP000198280">
    <property type="component" value="Unassembled WGS sequence"/>
</dbReference>
<evidence type="ECO:0000256" key="7">
    <source>
        <dbReference type="RuleBase" id="RU364074"/>
    </source>
</evidence>
<dbReference type="GO" id="GO:0006086">
    <property type="term" value="P:pyruvate decarboxylation to acetyl-CoA"/>
    <property type="evidence" value="ECO:0007669"/>
    <property type="project" value="InterPro"/>
</dbReference>
<dbReference type="PANTHER" id="PTHR11624">
    <property type="entry name" value="DEHYDROGENASE RELATED"/>
    <property type="match status" value="1"/>
</dbReference>
<dbReference type="InterPro" id="IPR033248">
    <property type="entry name" value="Transketolase_C"/>
</dbReference>
<dbReference type="Pfam" id="PF02780">
    <property type="entry name" value="Transketolase_C"/>
    <property type="match status" value="1"/>
</dbReference>
<evidence type="ECO:0000256" key="1">
    <source>
        <dbReference type="ARBA" id="ARBA00001964"/>
    </source>
</evidence>
<evidence type="ECO:0000313" key="9">
    <source>
        <dbReference type="EMBL" id="SNT56218.1"/>
    </source>
</evidence>
<keyword evidence="4 7" id="KW-0560">Oxidoreductase</keyword>
<comment type="catalytic activity">
    <reaction evidence="7">
        <text>N(6)-[(R)-lipoyl]-L-lysyl-[protein] + pyruvate + H(+) = N(6)-[(R)-S(8)-acetyldihydrolipoyl]-L-lysyl-[protein] + CO2</text>
        <dbReference type="Rhea" id="RHEA:19189"/>
        <dbReference type="Rhea" id="RHEA-COMP:10474"/>
        <dbReference type="Rhea" id="RHEA-COMP:10478"/>
        <dbReference type="ChEBI" id="CHEBI:15361"/>
        <dbReference type="ChEBI" id="CHEBI:15378"/>
        <dbReference type="ChEBI" id="CHEBI:16526"/>
        <dbReference type="ChEBI" id="CHEBI:83099"/>
        <dbReference type="ChEBI" id="CHEBI:83111"/>
        <dbReference type="EC" id="1.2.4.1"/>
    </reaction>
</comment>
<evidence type="ECO:0000256" key="5">
    <source>
        <dbReference type="ARBA" id="ARBA00023052"/>
    </source>
</evidence>
<dbReference type="EMBL" id="FZOF01000041">
    <property type="protein sequence ID" value="SNT56218.1"/>
    <property type="molecule type" value="Genomic_DNA"/>
</dbReference>
<evidence type="ECO:0000256" key="2">
    <source>
        <dbReference type="ARBA" id="ARBA00012281"/>
    </source>
</evidence>
<keyword evidence="6 7" id="KW-0670">Pyruvate</keyword>